<dbReference type="RefSeq" id="WP_239675798.1">
    <property type="nucleotide sequence ID" value="NZ_CP070499.1"/>
</dbReference>
<dbReference type="PANTHER" id="PTHR35936">
    <property type="entry name" value="MEMBRANE-BOUND LYTIC MUREIN TRANSGLYCOSYLASE F"/>
    <property type="match status" value="1"/>
</dbReference>
<dbReference type="PROSITE" id="PS51257">
    <property type="entry name" value="PROKAR_LIPOPROTEIN"/>
    <property type="match status" value="1"/>
</dbReference>
<dbReference type="KEGG" id="nhy:JQS43_19285"/>
<dbReference type="CDD" id="cd01004">
    <property type="entry name" value="PBP2_MidA_like"/>
    <property type="match status" value="1"/>
</dbReference>
<evidence type="ECO:0000256" key="4">
    <source>
        <dbReference type="RuleBase" id="RU003744"/>
    </source>
</evidence>
<accession>A0A895YIV1</accession>
<sequence length="301" mass="31448">MGMRSTRRRALTGFTAASAAVVLALAGCGNGDDNNNDNDNGDTPTIEADPDLAELVPDDIAADGQLSVGVDATYPPNEYLAEDGQTVEGFDVDLFDAVAAKLGLTVEWSPAPFGAIIPGVESGEYEVGVSSFTINEERLTEVDMVSYFNAGTQWAAPAGEPVDPDNACGLRIAVQRDTVQVDDITERSEQCEADGESAITIEQFQGQDLATASVVSGQNDAMLADSPVSAYAVAQTDGALELVGEIYDAAPYGYVVNQDQSQLAEALQAGLQAIIDDGTYLDILTEWGVEGGAIDDPAVNP</sequence>
<organism evidence="7 8">
    <name type="scientific">Natronosporangium hydrolyticum</name>
    <dbReference type="NCBI Taxonomy" id="2811111"/>
    <lineage>
        <taxon>Bacteria</taxon>
        <taxon>Bacillati</taxon>
        <taxon>Actinomycetota</taxon>
        <taxon>Actinomycetes</taxon>
        <taxon>Micromonosporales</taxon>
        <taxon>Micromonosporaceae</taxon>
        <taxon>Natronosporangium</taxon>
    </lineage>
</organism>
<name>A0A895YIV1_9ACTN</name>
<dbReference type="PROSITE" id="PS01039">
    <property type="entry name" value="SBP_BACTERIAL_3"/>
    <property type="match status" value="1"/>
</dbReference>
<dbReference type="Pfam" id="PF00497">
    <property type="entry name" value="SBP_bac_3"/>
    <property type="match status" value="1"/>
</dbReference>
<keyword evidence="8" id="KW-1185">Reference proteome</keyword>
<evidence type="ECO:0000256" key="3">
    <source>
        <dbReference type="ARBA" id="ARBA00022729"/>
    </source>
</evidence>
<dbReference type="Gene3D" id="3.40.190.10">
    <property type="entry name" value="Periplasmic binding protein-like II"/>
    <property type="match status" value="2"/>
</dbReference>
<feature type="chain" id="PRO_5038646906" evidence="5">
    <location>
        <begin position="27"/>
        <end position="301"/>
    </location>
</feature>
<feature type="domain" description="Solute-binding protein family 3/N-terminal" evidence="6">
    <location>
        <begin position="65"/>
        <end position="291"/>
    </location>
</feature>
<dbReference type="EMBL" id="CP070499">
    <property type="protein sequence ID" value="QSB13698.1"/>
    <property type="molecule type" value="Genomic_DNA"/>
</dbReference>
<proteinExistence type="inferred from homology"/>
<dbReference type="AlphaFoldDB" id="A0A895YIV1"/>
<gene>
    <name evidence="7" type="ORF">JQS43_19285</name>
</gene>
<evidence type="ECO:0000256" key="1">
    <source>
        <dbReference type="ARBA" id="ARBA00004196"/>
    </source>
</evidence>
<evidence type="ECO:0000313" key="7">
    <source>
        <dbReference type="EMBL" id="QSB13698.1"/>
    </source>
</evidence>
<evidence type="ECO:0000313" key="8">
    <source>
        <dbReference type="Proteomes" id="UP000662857"/>
    </source>
</evidence>
<dbReference type="SMART" id="SM00062">
    <property type="entry name" value="PBPb"/>
    <property type="match status" value="1"/>
</dbReference>
<evidence type="ECO:0000259" key="6">
    <source>
        <dbReference type="SMART" id="SM00062"/>
    </source>
</evidence>
<dbReference type="InterPro" id="IPR018313">
    <property type="entry name" value="SBP_3_CS"/>
</dbReference>
<dbReference type="SUPFAM" id="SSF53850">
    <property type="entry name" value="Periplasmic binding protein-like II"/>
    <property type="match status" value="1"/>
</dbReference>
<dbReference type="PANTHER" id="PTHR35936:SF17">
    <property type="entry name" value="ARGININE-BINDING EXTRACELLULAR PROTEIN ARTP"/>
    <property type="match status" value="1"/>
</dbReference>
<dbReference type="InterPro" id="IPR001638">
    <property type="entry name" value="Solute-binding_3/MltF_N"/>
</dbReference>
<comment type="similarity">
    <text evidence="2 4">Belongs to the bacterial solute-binding protein 3 family.</text>
</comment>
<feature type="signal peptide" evidence="5">
    <location>
        <begin position="1"/>
        <end position="26"/>
    </location>
</feature>
<protein>
    <submittedName>
        <fullName evidence="7">ABC transporter substrate-binding protein</fullName>
    </submittedName>
</protein>
<comment type="subcellular location">
    <subcellularLocation>
        <location evidence="1">Cell envelope</location>
    </subcellularLocation>
</comment>
<evidence type="ECO:0000256" key="5">
    <source>
        <dbReference type="SAM" id="SignalP"/>
    </source>
</evidence>
<evidence type="ECO:0000256" key="2">
    <source>
        <dbReference type="ARBA" id="ARBA00010333"/>
    </source>
</evidence>
<keyword evidence="3 5" id="KW-0732">Signal</keyword>
<dbReference type="Proteomes" id="UP000662857">
    <property type="component" value="Chromosome"/>
</dbReference>
<dbReference type="GO" id="GO:0030313">
    <property type="term" value="C:cell envelope"/>
    <property type="evidence" value="ECO:0007669"/>
    <property type="project" value="UniProtKB-SubCell"/>
</dbReference>
<reference evidence="7" key="1">
    <citation type="submission" date="2021-02" db="EMBL/GenBank/DDBJ databases">
        <title>Natrosporangium hydrolyticum gen. nov., sp. nov, a haloalkaliphilic actinobacterium from a soda solonchak soil.</title>
        <authorList>
            <person name="Sorokin D.Y."/>
            <person name="Khijniak T.V."/>
            <person name="Zakharycheva A.P."/>
            <person name="Boueva O.V."/>
            <person name="Ariskina E.V."/>
            <person name="Hahnke R.L."/>
            <person name="Bunk B."/>
            <person name="Sproer C."/>
            <person name="Schumann P."/>
            <person name="Evtushenko L.I."/>
            <person name="Kublanov I.V."/>
        </authorList>
    </citation>
    <scope>NUCLEOTIDE SEQUENCE</scope>
    <source>
        <strain evidence="7">DSM 106523</strain>
    </source>
</reference>